<dbReference type="RefSeq" id="WP_234975920.1">
    <property type="nucleotide sequence ID" value="NZ_FUYB01000023.1"/>
</dbReference>
<dbReference type="PANTHER" id="PTHR42973">
    <property type="entry name" value="BINDING OXIDOREDUCTASE, PUTATIVE (AFU_ORTHOLOGUE AFUA_1G17690)-RELATED"/>
    <property type="match status" value="1"/>
</dbReference>
<dbReference type="Gene3D" id="3.30.465.10">
    <property type="match status" value="1"/>
</dbReference>
<evidence type="ECO:0000256" key="1">
    <source>
        <dbReference type="ARBA" id="ARBA00001974"/>
    </source>
</evidence>
<keyword evidence="5" id="KW-0560">Oxidoreductase</keyword>
<dbReference type="InterPro" id="IPR016166">
    <property type="entry name" value="FAD-bd_PCMH"/>
</dbReference>
<dbReference type="Gene3D" id="3.40.462.20">
    <property type="match status" value="1"/>
</dbReference>
<keyword evidence="4" id="KW-0274">FAD</keyword>
<evidence type="ECO:0000256" key="5">
    <source>
        <dbReference type="ARBA" id="ARBA00023002"/>
    </source>
</evidence>
<dbReference type="InterPro" id="IPR050416">
    <property type="entry name" value="FAD-linked_Oxidoreductase"/>
</dbReference>
<dbReference type="Proteomes" id="UP000190460">
    <property type="component" value="Unassembled WGS sequence"/>
</dbReference>
<protein>
    <submittedName>
        <fullName evidence="7">FAD/FMN-containing dehydrogenase</fullName>
    </submittedName>
</protein>
<evidence type="ECO:0000256" key="3">
    <source>
        <dbReference type="ARBA" id="ARBA00022630"/>
    </source>
</evidence>
<name>A0A1T4XTV1_9GAMM</name>
<dbReference type="PROSITE" id="PS51387">
    <property type="entry name" value="FAD_PCMH"/>
    <property type="match status" value="1"/>
</dbReference>
<sequence length="394" mass="43055">MLDLTRREALKTLLTALAIPVAQQAEWAVADTRLPQRAGHLYFLKPTDPDYAQRRQIFNKRINLMPSLIAVCLSDQGVQTAIQYAAANNLPIAVKSGGHCFEGYSLNNKGLLVDLSLLKSFKYTATNQAFITQPGAKLGEVYAYLAQFKRLIPAGSCAGVGVAGLTLGGGYGFFSRSLGLTCDSLTRVKMVDGQGKLLDSNDNPELLWACKGGNNGSLGIVTELQFKTHPSPAQFTNYRFKYRSLTANKVSALAERWFALMPNLPTTCYSSWVLGPTQLTILITDLAARSSPALQTILRQLGKDATTVQGAQQDEFLRGIQRFRGGTEPMYFKNVSAGYYQRYADIKSVLPALFTQMQAAPLRQNLLQINTLGGEFVMGLVPAVPPIPIVTTYI</sequence>
<dbReference type="Pfam" id="PF01565">
    <property type="entry name" value="FAD_binding_4"/>
    <property type="match status" value="1"/>
</dbReference>
<evidence type="ECO:0000313" key="8">
    <source>
        <dbReference type="Proteomes" id="UP000190460"/>
    </source>
</evidence>
<dbReference type="InterPro" id="IPR036318">
    <property type="entry name" value="FAD-bd_PCMH-like_sf"/>
</dbReference>
<keyword evidence="3" id="KW-0285">Flavoprotein</keyword>
<keyword evidence="8" id="KW-1185">Reference proteome</keyword>
<evidence type="ECO:0000313" key="7">
    <source>
        <dbReference type="EMBL" id="SKA92960.1"/>
    </source>
</evidence>
<accession>A0A1T4XTV1</accession>
<dbReference type="EMBL" id="FUYB01000023">
    <property type="protein sequence ID" value="SKA92960.1"/>
    <property type="molecule type" value="Genomic_DNA"/>
</dbReference>
<reference evidence="7 8" key="1">
    <citation type="submission" date="2017-02" db="EMBL/GenBank/DDBJ databases">
        <authorList>
            <person name="Peterson S.W."/>
        </authorList>
    </citation>
    <scope>NUCLEOTIDE SEQUENCE [LARGE SCALE GENOMIC DNA]</scope>
    <source>
        <strain evidence="7 8">ATCC 49788</strain>
    </source>
</reference>
<proteinExistence type="inferred from homology"/>
<dbReference type="GO" id="GO:0071949">
    <property type="term" value="F:FAD binding"/>
    <property type="evidence" value="ECO:0007669"/>
    <property type="project" value="InterPro"/>
</dbReference>
<dbReference type="InterPro" id="IPR016167">
    <property type="entry name" value="FAD-bd_PCMH_sub1"/>
</dbReference>
<evidence type="ECO:0000256" key="2">
    <source>
        <dbReference type="ARBA" id="ARBA00005466"/>
    </source>
</evidence>
<gene>
    <name evidence="7" type="ORF">SAMN02745130_03449</name>
</gene>
<comment type="cofactor">
    <cofactor evidence="1">
        <name>FAD</name>
        <dbReference type="ChEBI" id="CHEBI:57692"/>
    </cofactor>
</comment>
<dbReference type="SUPFAM" id="SSF56176">
    <property type="entry name" value="FAD-binding/transporter-associated domain-like"/>
    <property type="match status" value="1"/>
</dbReference>
<dbReference type="GO" id="GO:0016491">
    <property type="term" value="F:oxidoreductase activity"/>
    <property type="evidence" value="ECO:0007669"/>
    <property type="project" value="UniProtKB-KW"/>
</dbReference>
<dbReference type="PANTHER" id="PTHR42973:SF39">
    <property type="entry name" value="FAD-BINDING PCMH-TYPE DOMAIN-CONTAINING PROTEIN"/>
    <property type="match status" value="1"/>
</dbReference>
<evidence type="ECO:0000259" key="6">
    <source>
        <dbReference type="PROSITE" id="PS51387"/>
    </source>
</evidence>
<dbReference type="AlphaFoldDB" id="A0A1T4XTV1"/>
<dbReference type="Gene3D" id="3.30.43.10">
    <property type="entry name" value="Uridine Diphospho-n-acetylenolpyruvylglucosamine Reductase, domain 2"/>
    <property type="match status" value="1"/>
</dbReference>
<dbReference type="InterPro" id="IPR006094">
    <property type="entry name" value="Oxid_FAD_bind_N"/>
</dbReference>
<dbReference type="InterPro" id="IPR016169">
    <property type="entry name" value="FAD-bd_PCMH_sub2"/>
</dbReference>
<dbReference type="STRING" id="92487.SAMN02745130_03449"/>
<feature type="domain" description="FAD-binding PCMH-type" evidence="6">
    <location>
        <begin position="62"/>
        <end position="231"/>
    </location>
</feature>
<evidence type="ECO:0000256" key="4">
    <source>
        <dbReference type="ARBA" id="ARBA00022827"/>
    </source>
</evidence>
<organism evidence="7 8">
    <name type="scientific">Thiothrix eikelboomii</name>
    <dbReference type="NCBI Taxonomy" id="92487"/>
    <lineage>
        <taxon>Bacteria</taxon>
        <taxon>Pseudomonadati</taxon>
        <taxon>Pseudomonadota</taxon>
        <taxon>Gammaproteobacteria</taxon>
        <taxon>Thiotrichales</taxon>
        <taxon>Thiotrichaceae</taxon>
        <taxon>Thiothrix</taxon>
    </lineage>
</organism>
<comment type="similarity">
    <text evidence="2">Belongs to the oxygen-dependent FAD-linked oxidoreductase family.</text>
</comment>